<evidence type="ECO:0000313" key="9">
    <source>
        <dbReference type="EMBL" id="CAL8077785.1"/>
    </source>
</evidence>
<organism evidence="9 10">
    <name type="scientific">Orchesella dallaii</name>
    <dbReference type="NCBI Taxonomy" id="48710"/>
    <lineage>
        <taxon>Eukaryota</taxon>
        <taxon>Metazoa</taxon>
        <taxon>Ecdysozoa</taxon>
        <taxon>Arthropoda</taxon>
        <taxon>Hexapoda</taxon>
        <taxon>Collembola</taxon>
        <taxon>Entomobryomorpha</taxon>
        <taxon>Entomobryoidea</taxon>
        <taxon>Orchesellidae</taxon>
        <taxon>Orchesellinae</taxon>
        <taxon>Orchesella</taxon>
    </lineage>
</organism>
<evidence type="ECO:0000256" key="5">
    <source>
        <dbReference type="ARBA" id="ARBA00040549"/>
    </source>
</evidence>
<keyword evidence="1" id="KW-0378">Hydrolase</keyword>
<dbReference type="Gene3D" id="3.30.870.10">
    <property type="entry name" value="Endonuclease Chain A"/>
    <property type="match status" value="1"/>
</dbReference>
<dbReference type="InterPro" id="IPR025202">
    <property type="entry name" value="PLD-like_dom"/>
</dbReference>
<dbReference type="Proteomes" id="UP001642540">
    <property type="component" value="Unassembled WGS sequence"/>
</dbReference>
<name>A0ABP1PYE6_9HEXA</name>
<evidence type="ECO:0000256" key="7">
    <source>
        <dbReference type="SAM" id="SignalP"/>
    </source>
</evidence>
<comment type="caution">
    <text evidence="9">The sequence shown here is derived from an EMBL/GenBank/DDBJ whole genome shotgun (WGS) entry which is preliminary data.</text>
</comment>
<keyword evidence="10" id="KW-1185">Reference proteome</keyword>
<evidence type="ECO:0000256" key="4">
    <source>
        <dbReference type="ARBA" id="ARBA00038012"/>
    </source>
</evidence>
<dbReference type="InterPro" id="IPR001736">
    <property type="entry name" value="PLipase_D/transphosphatidylase"/>
</dbReference>
<accession>A0ABP1PYE6</accession>
<evidence type="ECO:0000256" key="6">
    <source>
        <dbReference type="ARBA" id="ARBA00043167"/>
    </source>
</evidence>
<evidence type="ECO:0000259" key="8">
    <source>
        <dbReference type="PROSITE" id="PS50035"/>
    </source>
</evidence>
<evidence type="ECO:0000256" key="1">
    <source>
        <dbReference type="ARBA" id="ARBA00022801"/>
    </source>
</evidence>
<evidence type="ECO:0000256" key="3">
    <source>
        <dbReference type="ARBA" id="ARBA00023098"/>
    </source>
</evidence>
<gene>
    <name evidence="9" type="ORF">ODALV1_LOCUS3915</name>
</gene>
<keyword evidence="7" id="KW-0732">Signal</keyword>
<keyword evidence="3" id="KW-0443">Lipid metabolism</keyword>
<comment type="similarity">
    <text evidence="4">Belongs to the phospholipase D family. MitoPLD/Zucchini subfamily.</text>
</comment>
<dbReference type="SUPFAM" id="SSF56024">
    <property type="entry name" value="Phospholipase D/nuclease"/>
    <property type="match status" value="1"/>
</dbReference>
<proteinExistence type="inferred from homology"/>
<reference evidence="9 10" key="1">
    <citation type="submission" date="2024-08" db="EMBL/GenBank/DDBJ databases">
        <authorList>
            <person name="Cucini C."/>
            <person name="Frati F."/>
        </authorList>
    </citation>
    <scope>NUCLEOTIDE SEQUENCE [LARGE SCALE GENOMIC DNA]</scope>
</reference>
<dbReference type="EMBL" id="CAXLJM020000013">
    <property type="protein sequence ID" value="CAL8077785.1"/>
    <property type="molecule type" value="Genomic_DNA"/>
</dbReference>
<evidence type="ECO:0000256" key="2">
    <source>
        <dbReference type="ARBA" id="ARBA00022963"/>
    </source>
</evidence>
<feature type="chain" id="PRO_5045155789" description="Mitochondrial cardiolipin hydrolase" evidence="7">
    <location>
        <begin position="18"/>
        <end position="200"/>
    </location>
</feature>
<keyword evidence="2" id="KW-0442">Lipid degradation</keyword>
<dbReference type="PANTHER" id="PTHR43856">
    <property type="entry name" value="CARDIOLIPIN HYDROLASE"/>
    <property type="match status" value="1"/>
</dbReference>
<protein>
    <recommendedName>
        <fullName evidence="5">Mitochondrial cardiolipin hydrolase</fullName>
    </recommendedName>
    <alternativeName>
        <fullName evidence="6">Mitochondrial phospholipase</fullName>
    </alternativeName>
</protein>
<dbReference type="SMART" id="SM00155">
    <property type="entry name" value="PLDc"/>
    <property type="match status" value="1"/>
</dbReference>
<dbReference type="InterPro" id="IPR051406">
    <property type="entry name" value="PLD_domain"/>
</dbReference>
<feature type="signal peptide" evidence="7">
    <location>
        <begin position="1"/>
        <end position="17"/>
    </location>
</feature>
<feature type="domain" description="PLD phosphodiesterase" evidence="8">
    <location>
        <begin position="130"/>
        <end position="157"/>
    </location>
</feature>
<evidence type="ECO:0000313" key="10">
    <source>
        <dbReference type="Proteomes" id="UP001642540"/>
    </source>
</evidence>
<sequence>MNRWLITSLVTLLSAYTYYCTKKRKIKKTTRKEDNTVDLWNTVMFFPDHFHTKPDSTTSQLIWYMDQATKTLDICMFAIQFRMIENKLVEIAKRGVAIRIISNYNCRIRRTPGITKRHKIHTVYSEFGCIADTMHHKFVIIDDFAIMTGSLNWTFASVTENRENVMVSTNPKFKQKFSLTFERLWTECGGPKELPWSCGG</sequence>
<dbReference type="PROSITE" id="PS50035">
    <property type="entry name" value="PLD"/>
    <property type="match status" value="1"/>
</dbReference>
<dbReference type="PANTHER" id="PTHR43856:SF1">
    <property type="entry name" value="MITOCHONDRIAL CARDIOLIPIN HYDROLASE"/>
    <property type="match status" value="1"/>
</dbReference>
<dbReference type="Pfam" id="PF13091">
    <property type="entry name" value="PLDc_2"/>
    <property type="match status" value="1"/>
</dbReference>